<dbReference type="Proteomes" id="UP001174839">
    <property type="component" value="Unassembled WGS sequence"/>
</dbReference>
<reference evidence="3" key="1">
    <citation type="submission" date="2023-06" db="EMBL/GenBank/DDBJ databases">
        <title>Robiginitalea aurantiacus sp. nov. and Algoriphagus sediminis sp. nov., isolated from coastal sediment.</title>
        <authorList>
            <person name="Zhou Z.Y."/>
            <person name="An J."/>
            <person name="Jia Y.W."/>
            <person name="Du Z.J."/>
        </authorList>
    </citation>
    <scope>NUCLEOTIDE SEQUENCE</scope>
    <source>
        <strain evidence="3">M39</strain>
    </source>
</reference>
<keyword evidence="2" id="KW-0812">Transmembrane</keyword>
<evidence type="ECO:0000313" key="4">
    <source>
        <dbReference type="Proteomes" id="UP001174839"/>
    </source>
</evidence>
<gene>
    <name evidence="3" type="ORF">QU605_03355</name>
</gene>
<dbReference type="RefSeq" id="WP_289723842.1">
    <property type="nucleotide sequence ID" value="NZ_JAUDUY010000001.1"/>
</dbReference>
<dbReference type="InterPro" id="IPR052894">
    <property type="entry name" value="AsmA-related"/>
</dbReference>
<accession>A0ABT7WC63</accession>
<dbReference type="EMBL" id="JAUDUY010000001">
    <property type="protein sequence ID" value="MDM9630488.1"/>
    <property type="molecule type" value="Genomic_DNA"/>
</dbReference>
<evidence type="ECO:0000256" key="2">
    <source>
        <dbReference type="SAM" id="Phobius"/>
    </source>
</evidence>
<keyword evidence="4" id="KW-1185">Reference proteome</keyword>
<keyword evidence="2" id="KW-1133">Transmembrane helix</keyword>
<feature type="region of interest" description="Disordered" evidence="1">
    <location>
        <begin position="1324"/>
        <end position="1345"/>
    </location>
</feature>
<dbReference type="PANTHER" id="PTHR30441:SF8">
    <property type="entry name" value="DUF748 DOMAIN-CONTAINING PROTEIN"/>
    <property type="match status" value="1"/>
</dbReference>
<dbReference type="PANTHER" id="PTHR30441">
    <property type="entry name" value="DUF748 DOMAIN-CONTAINING PROTEIN"/>
    <property type="match status" value="1"/>
</dbReference>
<organism evidence="3 4">
    <name type="scientific">Robiginitalea aurantiaca</name>
    <dbReference type="NCBI Taxonomy" id="3056915"/>
    <lineage>
        <taxon>Bacteria</taxon>
        <taxon>Pseudomonadati</taxon>
        <taxon>Bacteroidota</taxon>
        <taxon>Flavobacteriia</taxon>
        <taxon>Flavobacteriales</taxon>
        <taxon>Flavobacteriaceae</taxon>
        <taxon>Robiginitalea</taxon>
    </lineage>
</organism>
<keyword evidence="2" id="KW-0472">Membrane</keyword>
<evidence type="ECO:0000256" key="1">
    <source>
        <dbReference type="SAM" id="MobiDB-lite"/>
    </source>
</evidence>
<comment type="caution">
    <text evidence="3">The sequence shown here is derived from an EMBL/GenBank/DDBJ whole genome shotgun (WGS) entry which is preliminary data.</text>
</comment>
<name>A0ABT7WC63_9FLAO</name>
<protein>
    <submittedName>
        <fullName evidence="3">AsmA-like C-terminal region-containing protein</fullName>
    </submittedName>
</protein>
<evidence type="ECO:0000313" key="3">
    <source>
        <dbReference type="EMBL" id="MDM9630488.1"/>
    </source>
</evidence>
<feature type="transmembrane region" description="Helical" evidence="2">
    <location>
        <begin position="21"/>
        <end position="40"/>
    </location>
</feature>
<proteinExistence type="predicted"/>
<sequence>MVKEKGASPGWMGMTNRRYRIAGISFLLLLISFGAATFYIQTRKNKIAAIVLDILDENYRGDIGYDRISLDHWSTLTDPSIYFENFTVTDTTTTNHLRLKAKRLNVELSVTDLLKGMIQIKSATLTGGELLLDNFTPLTPQELKGLPPLMDSPETTDRTIDPFLEKNTRLEISDLYIEIRHHVKNKQFEFQVNEIISDIEFTDEAIAAQTTLDVDIGALGFNLANGVFAGDTRARGTLESLFDRSRKQLDVKSFPLELADQVFVTTAKLNFMGSGTFDITLENEKTQFLSTMALLTENIREKFSDITLEGPLATRTRLEGGFYYKNNPRIHVQFSSAGNSAVFDGDKTFTELNFSGEFANRLYAEDRDKPEDPKNFKIQVPELQGQFRDIALEVQNMELASSPDAENAFKAKISARGSPESLNNLVAAQHWSFQGGELELTSDIDADGLDMTSVMSAAQSTFILQDTRIINNDNGISLPVSGLSLAISADRAVLEELKIEVKPGQDLMLQAGFSNFSALFGDNANSAVSSEFRLSSENLVWEDFMQLFEITSSDDKTKRPQVVLQDLLRDIHKKYNPEIDIALGKFHFGQSVLTELQSGLHFENPDLLRLDETSFGIDGGKMELHGQLDLANEERIPVELFLKGVAGMDVLNQLLTNEQLMLHGGQFRFSATLTGDLLRPEAILGQSESLIQMSDFDATYVPSDITFPVKSLELQLRKDHARLNELTLQLSEEDLVNFSGDIQNLSALLFGGTRKPVQSELHVQSEKLIWEDFVQMFGTPDSVRTVKTVRDPEELIAAERNFKASLRDIYTTLNPSLTLDIKEFRYREMPGFHDLGTEISFKDGQTLQLEQTRFMYDQKTAVSLEGEIDVADSRKTYVGMELKASGGPEELNEVLNNDTFVFRGGSYEVQARIRGDIEDLDSLIAHSDSELNVRDTYIVHKPSGVEFPINILDVGLHDNTATLRALELAMESGDHIIFQGEVGYISDLIFDLPPDKARTYSEISLHAARLDFDEFRSLFAIGQEGSAAAEHETAIRQTIRDVYNKFRPSLEVSIGEFHLDKLEVHNLKSGFHFEDQNRLYLERSEFEFHKGRVSLDAHLDMTEPEKTMFSFGVITDRIDVDKLLQAFDYFKMPSLQSATEISGLVSLNTEIEGEVNEEGLIDPESLKGIINFDLENAQVAGFEPIIESGGKIFKKERLEDIRFMPIKNSMVLSERVLDIPLMEIQSSAFELFVAGELGFGDAPTSLWVGFPLNNLKSRDVRNVPDKKGFIAAGKKVYVEAKSDEKKGMKYILHLTPKKFYEERGMMENYRSDIRKERMQIRRYKRTGDTSLLKDSKAASDIPRKN</sequence>